<dbReference type="VEuPathDB" id="FungiDB:PSTT_00371"/>
<dbReference type="VEuPathDB" id="FungiDB:PSHT_14217"/>
<accession>A0A2S4W7H7</accession>
<keyword evidence="2" id="KW-1185">Reference proteome</keyword>
<dbReference type="EMBL" id="PKSL01000002">
    <property type="protein sequence ID" value="POW17725.1"/>
    <property type="molecule type" value="Genomic_DNA"/>
</dbReference>
<evidence type="ECO:0000313" key="2">
    <source>
        <dbReference type="Proteomes" id="UP000239156"/>
    </source>
</evidence>
<dbReference type="Proteomes" id="UP000239156">
    <property type="component" value="Unassembled WGS sequence"/>
</dbReference>
<organism evidence="1 2">
    <name type="scientific">Puccinia striiformis</name>
    <dbReference type="NCBI Taxonomy" id="27350"/>
    <lineage>
        <taxon>Eukaryota</taxon>
        <taxon>Fungi</taxon>
        <taxon>Dikarya</taxon>
        <taxon>Basidiomycota</taxon>
        <taxon>Pucciniomycotina</taxon>
        <taxon>Pucciniomycetes</taxon>
        <taxon>Pucciniales</taxon>
        <taxon>Pucciniaceae</taxon>
        <taxon>Puccinia</taxon>
    </lineage>
</organism>
<dbReference type="AlphaFoldDB" id="A0A2S4W7H7"/>
<sequence>MRRTSVHLDQDLVAKELDRSPTSSITTKLPICFLMHFDDCTNIESIELDINKPISAADIRKILRPNTSTTINSSFWPRLEQLIIATGAHSNLLSSQLQALRSLCLKKGVVLRINDDADDEWEDDARFGFSLY</sequence>
<name>A0A2S4W7H7_9BASI</name>
<evidence type="ECO:0000313" key="1">
    <source>
        <dbReference type="EMBL" id="POW17725.1"/>
    </source>
</evidence>
<gene>
    <name evidence="1" type="ORF">PSTT_00371</name>
</gene>
<reference evidence="1" key="1">
    <citation type="submission" date="2017-12" db="EMBL/GenBank/DDBJ databases">
        <title>Gene loss provides genomic basis for host adaptation in cereal stripe rust fungi.</title>
        <authorList>
            <person name="Xia C."/>
        </authorList>
    </citation>
    <scope>NUCLEOTIDE SEQUENCE [LARGE SCALE GENOMIC DNA]</scope>
    <source>
        <strain evidence="1">93-210</strain>
    </source>
</reference>
<comment type="caution">
    <text evidence="1">The sequence shown here is derived from an EMBL/GenBank/DDBJ whole genome shotgun (WGS) entry which is preliminary data.</text>
</comment>
<protein>
    <submittedName>
        <fullName evidence="1">Uncharacterized protein</fullName>
    </submittedName>
</protein>
<proteinExistence type="predicted"/>